<dbReference type="InterPro" id="IPR025427">
    <property type="entry name" value="DUF4160"/>
</dbReference>
<dbReference type="EMBL" id="FMVW01000001">
    <property type="protein sequence ID" value="SCZ20064.1"/>
    <property type="molecule type" value="Genomic_DNA"/>
</dbReference>
<name>A0A1G5M5H9_AFIMA</name>
<evidence type="ECO:0000313" key="1">
    <source>
        <dbReference type="EMBL" id="SCZ20064.1"/>
    </source>
</evidence>
<proteinExistence type="predicted"/>
<accession>A0A1G5M5H9</accession>
<dbReference type="AlphaFoldDB" id="A0A1G5M5H9"/>
<dbReference type="OrthoDB" id="122670at2"/>
<sequence length="76" mass="8571">MVTVLRSGAFRVVIYTDDHEPAHVHVFGHGMAKIDISGATPRLIETTMTKGELRKVATLIVRHQAALRERWRDIHG</sequence>
<gene>
    <name evidence="1" type="ORF">SAMN03080610_00094</name>
</gene>
<dbReference type="Proteomes" id="UP000199347">
    <property type="component" value="Unassembled WGS sequence"/>
</dbReference>
<dbReference type="Pfam" id="PF13711">
    <property type="entry name" value="DUF4160"/>
    <property type="match status" value="1"/>
</dbReference>
<evidence type="ECO:0000313" key="2">
    <source>
        <dbReference type="Proteomes" id="UP000199347"/>
    </source>
</evidence>
<protein>
    <recommendedName>
        <fullName evidence="3">DUF4160 domain-containing protein</fullName>
    </recommendedName>
</protein>
<dbReference type="RefSeq" id="WP_092808942.1">
    <property type="nucleotide sequence ID" value="NZ_FMVW01000001.1"/>
</dbReference>
<evidence type="ECO:0008006" key="3">
    <source>
        <dbReference type="Google" id="ProtNLM"/>
    </source>
</evidence>
<organism evidence="1 2">
    <name type="scientific">Afifella marina DSM 2698</name>
    <dbReference type="NCBI Taxonomy" id="1120955"/>
    <lineage>
        <taxon>Bacteria</taxon>
        <taxon>Pseudomonadati</taxon>
        <taxon>Pseudomonadota</taxon>
        <taxon>Alphaproteobacteria</taxon>
        <taxon>Hyphomicrobiales</taxon>
        <taxon>Afifellaceae</taxon>
        <taxon>Afifella</taxon>
    </lineage>
</organism>
<keyword evidence="2" id="KW-1185">Reference proteome</keyword>
<reference evidence="2" key="1">
    <citation type="submission" date="2016-10" db="EMBL/GenBank/DDBJ databases">
        <authorList>
            <person name="Varghese N."/>
            <person name="Submissions S."/>
        </authorList>
    </citation>
    <scope>NUCLEOTIDE SEQUENCE [LARGE SCALE GENOMIC DNA]</scope>
    <source>
        <strain evidence="2">DSM 2698</strain>
    </source>
</reference>